<feature type="repeat" description="WD" evidence="4">
    <location>
        <begin position="155"/>
        <end position="187"/>
    </location>
</feature>
<dbReference type="PROSITE" id="PS50294">
    <property type="entry name" value="WD_REPEATS_REGION"/>
    <property type="match status" value="4"/>
</dbReference>
<gene>
    <name evidence="6" type="ORF">WJX73_000456</name>
</gene>
<dbReference type="HAMAP" id="MF_03037">
    <property type="entry name" value="ciao1"/>
    <property type="match status" value="1"/>
</dbReference>
<evidence type="ECO:0000256" key="1">
    <source>
        <dbReference type="ARBA" id="ARBA00022574"/>
    </source>
</evidence>
<feature type="region of interest" description="Disordered" evidence="5">
    <location>
        <begin position="324"/>
        <end position="359"/>
    </location>
</feature>
<dbReference type="InterPro" id="IPR028608">
    <property type="entry name" value="CIAO1/Cia1"/>
</dbReference>
<comment type="similarity">
    <text evidence="3">Belongs to the WD repeat CIA1 family.</text>
</comment>
<evidence type="ECO:0000313" key="7">
    <source>
        <dbReference type="Proteomes" id="UP001465755"/>
    </source>
</evidence>
<dbReference type="SUPFAM" id="SSF50978">
    <property type="entry name" value="WD40 repeat-like"/>
    <property type="match status" value="1"/>
</dbReference>
<dbReference type="Pfam" id="PF00400">
    <property type="entry name" value="WD40"/>
    <property type="match status" value="6"/>
</dbReference>
<reference evidence="6 7" key="1">
    <citation type="journal article" date="2024" name="Nat. Commun.">
        <title>Phylogenomics reveals the evolutionary origins of lichenization in chlorophyte algae.</title>
        <authorList>
            <person name="Puginier C."/>
            <person name="Libourel C."/>
            <person name="Otte J."/>
            <person name="Skaloud P."/>
            <person name="Haon M."/>
            <person name="Grisel S."/>
            <person name="Petersen M."/>
            <person name="Berrin J.G."/>
            <person name="Delaux P.M."/>
            <person name="Dal Grande F."/>
            <person name="Keller J."/>
        </authorList>
    </citation>
    <scope>NUCLEOTIDE SEQUENCE [LARGE SCALE GENOMIC DNA]</scope>
    <source>
        <strain evidence="6 7">SAG 2036</strain>
    </source>
</reference>
<dbReference type="PRINTS" id="PR00320">
    <property type="entry name" value="GPROTEINBRPT"/>
</dbReference>
<evidence type="ECO:0000256" key="3">
    <source>
        <dbReference type="HAMAP-Rule" id="MF_03037"/>
    </source>
</evidence>
<dbReference type="CDD" id="cd00200">
    <property type="entry name" value="WD40"/>
    <property type="match status" value="1"/>
</dbReference>
<organism evidence="6 7">
    <name type="scientific">Symbiochloris irregularis</name>
    <dbReference type="NCBI Taxonomy" id="706552"/>
    <lineage>
        <taxon>Eukaryota</taxon>
        <taxon>Viridiplantae</taxon>
        <taxon>Chlorophyta</taxon>
        <taxon>core chlorophytes</taxon>
        <taxon>Trebouxiophyceae</taxon>
        <taxon>Trebouxiales</taxon>
        <taxon>Trebouxiaceae</taxon>
        <taxon>Symbiochloris</taxon>
    </lineage>
</organism>
<dbReference type="GO" id="GO:0016226">
    <property type="term" value="P:iron-sulfur cluster assembly"/>
    <property type="evidence" value="ECO:0007669"/>
    <property type="project" value="UniProtKB-UniRule"/>
</dbReference>
<dbReference type="InterPro" id="IPR020472">
    <property type="entry name" value="WD40_PAC1"/>
</dbReference>
<feature type="repeat" description="WD" evidence="4">
    <location>
        <begin position="10"/>
        <end position="40"/>
    </location>
</feature>
<dbReference type="InterPro" id="IPR001680">
    <property type="entry name" value="WD40_rpt"/>
</dbReference>
<dbReference type="PROSITE" id="PS50082">
    <property type="entry name" value="WD_REPEATS_2"/>
    <property type="match status" value="5"/>
</dbReference>
<feature type="compositionally biased region" description="Polar residues" evidence="5">
    <location>
        <begin position="346"/>
        <end position="359"/>
    </location>
</feature>
<accession>A0AAW1NL98</accession>
<keyword evidence="7" id="KW-1185">Reference proteome</keyword>
<dbReference type="Gene3D" id="2.130.10.10">
    <property type="entry name" value="YVTN repeat-like/Quinoprotein amine dehydrogenase"/>
    <property type="match status" value="2"/>
</dbReference>
<dbReference type="PROSITE" id="PS51257">
    <property type="entry name" value="PROKAR_LIPOPROTEIN"/>
    <property type="match status" value="1"/>
</dbReference>
<dbReference type="InterPro" id="IPR036322">
    <property type="entry name" value="WD40_repeat_dom_sf"/>
</dbReference>
<keyword evidence="2" id="KW-0677">Repeat</keyword>
<sequence>MARLEQIQELPGHGDRAWSVAWSPTGTTLASCSGDKTVRICFDATTSVWEIQGGVWEQVAVLEGHENEVKAVAWSPLGTHVATCGRDKTVWIWEAEPGHEFECLDVKHGHSQDVKMLAWHPGGQVLVSCSYDDSIKMWVDDGDEWTCQQTLSGGGGGHDSTVWGLAFSGDGWRMVSCSDDLTLRIWSCPVGSGSPRWRLLTTIAGYHERTIFSVDWSRAGSIVTGSGDNSIRIFDEAIVPEGASSEASNSDPASPSSSFRMVVNHADAHSSDVNCVRWHPLDPTLLASASDDGSVKLWRYHPEPSEASLMRAFESYVQPMDSLAKGERHLGNGVDEALPNGANPASGPTNKSQQKAVYP</sequence>
<evidence type="ECO:0000256" key="5">
    <source>
        <dbReference type="SAM" id="MobiDB-lite"/>
    </source>
</evidence>
<evidence type="ECO:0000313" key="6">
    <source>
        <dbReference type="EMBL" id="KAK9785246.1"/>
    </source>
</evidence>
<feature type="repeat" description="WD" evidence="4">
    <location>
        <begin position="62"/>
        <end position="94"/>
    </location>
</feature>
<comment type="function">
    <text evidence="3">Essential component of the cytosolic iron-sulfur (Fe/S) protein assembly machinery. Required for the maturation of extramitochondrial Fe/S proteins.</text>
</comment>
<dbReference type="PANTHER" id="PTHR19920:SF0">
    <property type="entry name" value="CYTOSOLIC IRON-SULFUR PROTEIN ASSEMBLY PROTEIN CIAO1-RELATED"/>
    <property type="match status" value="1"/>
</dbReference>
<dbReference type="AlphaFoldDB" id="A0AAW1NL98"/>
<comment type="caution">
    <text evidence="6">The sequence shown here is derived from an EMBL/GenBank/DDBJ whole genome shotgun (WGS) entry which is preliminary data.</text>
</comment>
<evidence type="ECO:0000256" key="4">
    <source>
        <dbReference type="PROSITE-ProRule" id="PRU00221"/>
    </source>
</evidence>
<keyword evidence="1 4" id="KW-0853">WD repeat</keyword>
<dbReference type="InterPro" id="IPR015943">
    <property type="entry name" value="WD40/YVTN_repeat-like_dom_sf"/>
</dbReference>
<dbReference type="SMART" id="SM00320">
    <property type="entry name" value="WD40"/>
    <property type="match status" value="6"/>
</dbReference>
<name>A0AAW1NL98_9CHLO</name>
<feature type="repeat" description="WD" evidence="4">
    <location>
        <begin position="266"/>
        <end position="298"/>
    </location>
</feature>
<proteinExistence type="inferred from homology"/>
<dbReference type="PANTHER" id="PTHR19920">
    <property type="entry name" value="WD40 PROTEIN CIAO1"/>
    <property type="match status" value="1"/>
</dbReference>
<dbReference type="GO" id="GO:0097361">
    <property type="term" value="C:cytosolic [4Fe-4S] assembly targeting complex"/>
    <property type="evidence" value="ECO:0007669"/>
    <property type="project" value="InterPro"/>
</dbReference>
<dbReference type="Proteomes" id="UP001465755">
    <property type="component" value="Unassembled WGS sequence"/>
</dbReference>
<evidence type="ECO:0000256" key="2">
    <source>
        <dbReference type="ARBA" id="ARBA00022737"/>
    </source>
</evidence>
<feature type="repeat" description="WD" evidence="4">
    <location>
        <begin position="107"/>
        <end position="138"/>
    </location>
</feature>
<protein>
    <recommendedName>
        <fullName evidence="3">Probable cytosolic iron-sulfur protein assembly protein CIAO1 homolog</fullName>
    </recommendedName>
</protein>
<dbReference type="EMBL" id="JALJOQ010000313">
    <property type="protein sequence ID" value="KAK9785246.1"/>
    <property type="molecule type" value="Genomic_DNA"/>
</dbReference>